<comment type="similarity">
    <text evidence="1">Belongs to the ninG family.</text>
</comment>
<gene>
    <name evidence="3" type="ORF">UFOVP606_41</name>
</gene>
<evidence type="ECO:0000256" key="2">
    <source>
        <dbReference type="ARBA" id="ARBA00021638"/>
    </source>
</evidence>
<sequence length="190" mass="22254">MKQGQPKKTKTLKPRRCKGCEALYVPRTSLQQLCSFECIKLYNDKLYVAKCKKEKAAYYDKNKNLPKIRSDARKPFQQWIRLRDKNLPCISCGAITAKQWDGGHYLKAELFTGLIFHEANCHKQCSYCNDYLSGNELEYRDGLIKRYGIAYVDELESLKTTGRNYKFTKEQLIELKNYYSNKVKQLLKHG</sequence>
<reference evidence="3" key="1">
    <citation type="submission" date="2020-04" db="EMBL/GenBank/DDBJ databases">
        <authorList>
            <person name="Chiriac C."/>
            <person name="Salcher M."/>
            <person name="Ghai R."/>
            <person name="Kavagutti S V."/>
        </authorList>
    </citation>
    <scope>NUCLEOTIDE SEQUENCE</scope>
</reference>
<name>A0A6J5N2Y7_9CAUD</name>
<organism evidence="3">
    <name type="scientific">uncultured Caudovirales phage</name>
    <dbReference type="NCBI Taxonomy" id="2100421"/>
    <lineage>
        <taxon>Viruses</taxon>
        <taxon>Duplodnaviria</taxon>
        <taxon>Heunggongvirae</taxon>
        <taxon>Uroviricota</taxon>
        <taxon>Caudoviricetes</taxon>
        <taxon>Peduoviridae</taxon>
        <taxon>Maltschvirus</taxon>
        <taxon>Maltschvirus maltsch</taxon>
    </lineage>
</organism>
<dbReference type="InterPro" id="IPR008713">
    <property type="entry name" value="Phage_lambda_NinG"/>
</dbReference>
<proteinExistence type="inferred from homology"/>
<accession>A0A6J5N2Y7</accession>
<dbReference type="Pfam" id="PF05766">
    <property type="entry name" value="NinG"/>
    <property type="match status" value="1"/>
</dbReference>
<evidence type="ECO:0000313" key="3">
    <source>
        <dbReference type="EMBL" id="CAB4153078.1"/>
    </source>
</evidence>
<dbReference type="EMBL" id="LR796585">
    <property type="protein sequence ID" value="CAB4153078.1"/>
    <property type="molecule type" value="Genomic_DNA"/>
</dbReference>
<evidence type="ECO:0000256" key="1">
    <source>
        <dbReference type="ARBA" id="ARBA00008471"/>
    </source>
</evidence>
<protein>
    <recommendedName>
        <fullName evidence="2">Protein ninG</fullName>
    </recommendedName>
</protein>